<evidence type="ECO:0000256" key="4">
    <source>
        <dbReference type="ARBA" id="ARBA00023136"/>
    </source>
</evidence>
<dbReference type="PANTHER" id="PTHR43077">
    <property type="entry name" value="TRANSPORT PERMEASE YVFS-RELATED"/>
    <property type="match status" value="1"/>
</dbReference>
<dbReference type="Proteomes" id="UP000235649">
    <property type="component" value="Unassembled WGS sequence"/>
</dbReference>
<dbReference type="NCBIfam" id="TIGR03062">
    <property type="entry name" value="pip_yhgE_Cterm"/>
    <property type="match status" value="1"/>
</dbReference>
<keyword evidence="8" id="KW-1185">Reference proteome</keyword>
<dbReference type="GO" id="GO:0140359">
    <property type="term" value="F:ABC-type transporter activity"/>
    <property type="evidence" value="ECO:0007669"/>
    <property type="project" value="InterPro"/>
</dbReference>
<feature type="transmembrane region" description="Helical" evidence="5">
    <location>
        <begin position="658"/>
        <end position="678"/>
    </location>
</feature>
<dbReference type="NCBIfam" id="TIGR03061">
    <property type="entry name" value="pip_yhgE_Nterm"/>
    <property type="match status" value="1"/>
</dbReference>
<feature type="transmembrane region" description="Helical" evidence="5">
    <location>
        <begin position="814"/>
        <end position="833"/>
    </location>
</feature>
<evidence type="ECO:0000256" key="1">
    <source>
        <dbReference type="ARBA" id="ARBA00004141"/>
    </source>
</evidence>
<evidence type="ECO:0000313" key="8">
    <source>
        <dbReference type="Proteomes" id="UP000235649"/>
    </source>
</evidence>
<feature type="transmembrane region" description="Helical" evidence="5">
    <location>
        <begin position="728"/>
        <end position="748"/>
    </location>
</feature>
<dbReference type="Gene3D" id="1.10.287.950">
    <property type="entry name" value="Methyl-accepting chemotaxis protein"/>
    <property type="match status" value="2"/>
</dbReference>
<evidence type="ECO:0000313" key="7">
    <source>
        <dbReference type="EMBL" id="PMD69164.1"/>
    </source>
</evidence>
<dbReference type="PANTHER" id="PTHR43077:SF5">
    <property type="entry name" value="PHAGE INFECTION PROTEIN"/>
    <property type="match status" value="1"/>
</dbReference>
<dbReference type="InterPro" id="IPR013525">
    <property type="entry name" value="ABC2_TM"/>
</dbReference>
<dbReference type="EMBL" id="NIPR01000030">
    <property type="protein sequence ID" value="PMD69164.1"/>
    <property type="molecule type" value="Genomic_DNA"/>
</dbReference>
<dbReference type="GO" id="GO:0016020">
    <property type="term" value="C:membrane"/>
    <property type="evidence" value="ECO:0007669"/>
    <property type="project" value="UniProtKB-SubCell"/>
</dbReference>
<dbReference type="InterPro" id="IPR017501">
    <property type="entry name" value="Phage_infect_YhgE_C"/>
</dbReference>
<evidence type="ECO:0000259" key="6">
    <source>
        <dbReference type="Pfam" id="PF12698"/>
    </source>
</evidence>
<evidence type="ECO:0000256" key="5">
    <source>
        <dbReference type="SAM" id="Phobius"/>
    </source>
</evidence>
<dbReference type="InterPro" id="IPR023908">
    <property type="entry name" value="xxxLxxG_rpt"/>
</dbReference>
<dbReference type="RefSeq" id="WP_102196431.1">
    <property type="nucleotide sequence ID" value="NZ_NIPR01000030.1"/>
</dbReference>
<dbReference type="InterPro" id="IPR017500">
    <property type="entry name" value="Phage_infect_YhgE_N"/>
</dbReference>
<dbReference type="InterPro" id="IPR051328">
    <property type="entry name" value="T7SS_ABC-Transporter"/>
</dbReference>
<organism evidence="7 8">
    <name type="scientific">Companilactobacillus nuruki</name>
    <dbReference type="NCBI Taxonomy" id="1993540"/>
    <lineage>
        <taxon>Bacteria</taxon>
        <taxon>Bacillati</taxon>
        <taxon>Bacillota</taxon>
        <taxon>Bacilli</taxon>
        <taxon>Lactobacillales</taxon>
        <taxon>Lactobacillaceae</taxon>
        <taxon>Companilactobacillus</taxon>
    </lineage>
</organism>
<feature type="transmembrane region" description="Helical" evidence="5">
    <location>
        <begin position="755"/>
        <end position="775"/>
    </location>
</feature>
<proteinExistence type="predicted"/>
<protein>
    <recommendedName>
        <fullName evidence="6">ABC-2 type transporter transmembrane domain-containing protein</fullName>
    </recommendedName>
</protein>
<name>A0A2N7ATF0_9LACO</name>
<reference evidence="7 8" key="1">
    <citation type="submission" date="2017-05" db="EMBL/GenBank/DDBJ databases">
        <title>Lactobacillus nurukis nov., sp. nov., isolated from nuruk.</title>
        <authorList>
            <person name="Kim S.-J."/>
        </authorList>
    </citation>
    <scope>NUCLEOTIDE SEQUENCE [LARGE SCALE GENOMIC DNA]</scope>
    <source>
        <strain evidence="7 8">SYF10-1a</strain>
    </source>
</reference>
<keyword evidence="3 5" id="KW-1133">Transmembrane helix</keyword>
<dbReference type="Gene3D" id="3.40.1710.10">
    <property type="entry name" value="abc type-2 transporter like domain"/>
    <property type="match status" value="1"/>
</dbReference>
<dbReference type="Pfam" id="PF12698">
    <property type="entry name" value="ABC2_membrane_3"/>
    <property type="match status" value="1"/>
</dbReference>
<keyword evidence="2 5" id="KW-0812">Transmembrane</keyword>
<feature type="transmembrane region" description="Helical" evidence="5">
    <location>
        <begin position="12"/>
        <end position="34"/>
    </location>
</feature>
<sequence>MIKEEWKYLIKHKLMLIVFAVMIFIPSIYSVTFLKSMWNPYGELKNLPVAVVNHDQSTTYQGTKLKVGQDLTKNLKKSTAMDFQVITTKGAKKGLKNGKYYMVITIPENFSKNATTLLNKNPKKMILHYETSAGHNFTASKMTASAAQKVAQSVSNQVTKTYSKTMFKSIKQLSNGMSTAAKGSSKLATGGSELKSANQQITTGLNTLANSSLTFKDGSETLSQGLNQYILGVDQISNGANTLSNGLNQLNDKSSALTSGVGQLKTGSDSLNSGINAYTTGVSSLNNAANSLNTGTTSLSSGTQQLASNSNNLNTGMGELYSVSQELTTNLQKVSSGLSSNTEQLNNSITNMKSQLTNNNNSQSNTLKKDLTDLQKAISDQNNGNQNTANKISQVADQQGLSTDQKQAILNALNTSNNDSLNKATTVLSDDLNNLISSQSSLNSQIDGLQTSLTESQNNLSTVIAQLVDGSKQLTTQLGNVNTGMNQLNSGISTINSNTNKLAQGTAELSNGTNQLTNNSARLNSGSQALNSGISSMNSQIPSLTSGVNQLATGANALNSGINQLVTNGSKLTTGSSQLTSGAIQIATGSQRLADGSNLMDSGITQIIDGNQALTKNLASGAKKSSIKATNLTYNQIAKPTTTKHKERDTAPNNGTGMAPYMISVSLFVGALAFNLMFDSYTPRKFPKTGFAWWASKATVSGIFVVGEALAIFLLLCSIDGLAPVHPFSTFIMLLLTGLTFMSIVHWLNLVLGKIGAFFSMILLVFQLGGSAGTYPIQLSNNFFQAIHPWLPMSYTVNGLRETLMIGDSATPEMMILLGISLIFSCLSIFFFIRRKSHLNQIDFTEENAENSIV</sequence>
<dbReference type="NCBIfam" id="TIGR03057">
    <property type="entry name" value="xxxLxxG_by_4"/>
    <property type="match status" value="5"/>
</dbReference>
<accession>A0A2N7ATF0</accession>
<comment type="subcellular location">
    <subcellularLocation>
        <location evidence="1">Membrane</location>
        <topology evidence="1">Multi-pass membrane protein</topology>
    </subcellularLocation>
</comment>
<evidence type="ECO:0000256" key="3">
    <source>
        <dbReference type="ARBA" id="ARBA00022989"/>
    </source>
</evidence>
<gene>
    <name evidence="7" type="ORF">CBP76_08275</name>
</gene>
<feature type="transmembrane region" description="Helical" evidence="5">
    <location>
        <begin position="690"/>
        <end position="716"/>
    </location>
</feature>
<dbReference type="OrthoDB" id="9811483at2"/>
<feature type="domain" description="ABC-2 type transporter transmembrane" evidence="6">
    <location>
        <begin position="16"/>
        <end position="212"/>
    </location>
</feature>
<comment type="caution">
    <text evidence="7">The sequence shown here is derived from an EMBL/GenBank/DDBJ whole genome shotgun (WGS) entry which is preliminary data.</text>
</comment>
<keyword evidence="4 5" id="KW-0472">Membrane</keyword>
<evidence type="ECO:0000256" key="2">
    <source>
        <dbReference type="ARBA" id="ARBA00022692"/>
    </source>
</evidence>
<dbReference type="AlphaFoldDB" id="A0A2N7ATF0"/>